<proteinExistence type="predicted"/>
<feature type="region of interest" description="Disordered" evidence="1">
    <location>
        <begin position="212"/>
        <end position="243"/>
    </location>
</feature>
<name>A0A2S0ME31_9BURK</name>
<protein>
    <submittedName>
        <fullName evidence="2">Uncharacterized protein</fullName>
    </submittedName>
</protein>
<dbReference type="RefSeq" id="WP_106702707.1">
    <property type="nucleotide sequence ID" value="NZ_CP027666.1"/>
</dbReference>
<evidence type="ECO:0000256" key="1">
    <source>
        <dbReference type="SAM" id="MobiDB-lite"/>
    </source>
</evidence>
<dbReference type="OrthoDB" id="8904333at2"/>
<sequence length="243" mass="26156">MILVKTERGRALLSDRRALSPRERQLLVLVDGRRSAAELGRWLGFAVEPVLQQMVRDGYLERARGQWGAAPPDSEVEDTAPQRRPTVPAPVEAAPSRVETRAEQPTPKVERQDARRSLAASKMYVVSLMQMLRDPDAASLAVSLHVAQTADELVRALADSLAFVHGRSGAEYAAGVASRLLEVVPRDHLLALCDALYATAAPALQQVAETQRGRLQGRDAATSQEGGLRGTQGTTPGRLAAAA</sequence>
<feature type="compositionally biased region" description="Polar residues" evidence="1">
    <location>
        <begin position="221"/>
        <end position="235"/>
    </location>
</feature>
<dbReference type="KEGG" id="otk:C6570_07790"/>
<evidence type="ECO:0000313" key="3">
    <source>
        <dbReference type="Proteomes" id="UP000239709"/>
    </source>
</evidence>
<feature type="compositionally biased region" description="Basic and acidic residues" evidence="1">
    <location>
        <begin position="98"/>
        <end position="114"/>
    </location>
</feature>
<reference evidence="2 3" key="1">
    <citation type="submission" date="2018-03" db="EMBL/GenBank/DDBJ databases">
        <title>Genome sequencing of Ottowia sp.</title>
        <authorList>
            <person name="Kim S.-J."/>
            <person name="Heo J."/>
            <person name="Kwon S.-W."/>
        </authorList>
    </citation>
    <scope>NUCLEOTIDE SEQUENCE [LARGE SCALE GENOMIC DNA]</scope>
    <source>
        <strain evidence="2 3">KADR8-3</strain>
    </source>
</reference>
<dbReference type="EMBL" id="CP027666">
    <property type="protein sequence ID" value="AVO34152.1"/>
    <property type="molecule type" value="Genomic_DNA"/>
</dbReference>
<dbReference type="AlphaFoldDB" id="A0A2S0ME31"/>
<gene>
    <name evidence="2" type="ORF">C6570_07790</name>
</gene>
<accession>A0A2S0ME31</accession>
<organism evidence="2 3">
    <name type="scientific">Ottowia oryzae</name>
    <dbReference type="NCBI Taxonomy" id="2109914"/>
    <lineage>
        <taxon>Bacteria</taxon>
        <taxon>Pseudomonadati</taxon>
        <taxon>Pseudomonadota</taxon>
        <taxon>Betaproteobacteria</taxon>
        <taxon>Burkholderiales</taxon>
        <taxon>Comamonadaceae</taxon>
        <taxon>Ottowia</taxon>
    </lineage>
</organism>
<evidence type="ECO:0000313" key="2">
    <source>
        <dbReference type="EMBL" id="AVO34152.1"/>
    </source>
</evidence>
<keyword evidence="3" id="KW-1185">Reference proteome</keyword>
<feature type="region of interest" description="Disordered" evidence="1">
    <location>
        <begin position="66"/>
        <end position="114"/>
    </location>
</feature>
<dbReference type="Proteomes" id="UP000239709">
    <property type="component" value="Chromosome"/>
</dbReference>